<protein>
    <submittedName>
        <fullName evidence="1">Uncharacterized protein</fullName>
    </submittedName>
</protein>
<dbReference type="Proteomes" id="UP001226160">
    <property type="component" value="Unassembled WGS sequence"/>
</dbReference>
<dbReference type="EMBL" id="JASNVP010000005">
    <property type="protein sequence ID" value="MDK4326166.1"/>
    <property type="molecule type" value="Genomic_DNA"/>
</dbReference>
<sequence length="117" mass="12130">MIQEIIDHVLAALKGAEIPATADVRNISAPGCFVTVTKILADVALSGSYTAEGSITCVVKDLGGLQDIKNLSGLADKVIPALHAANVWVKSVDTNHQATPPTGGTLPAIRINYEVAL</sequence>
<proteinExistence type="predicted"/>
<accession>A0AAP4BVN1</accession>
<evidence type="ECO:0000313" key="1">
    <source>
        <dbReference type="EMBL" id="MDK4326166.1"/>
    </source>
</evidence>
<dbReference type="RefSeq" id="WP_049167470.1">
    <property type="nucleotide sequence ID" value="NZ_JASNUG010000002.1"/>
</dbReference>
<reference evidence="1" key="1">
    <citation type="submission" date="2023-05" db="EMBL/GenBank/DDBJ databases">
        <title>Metabolic capabilities are highly conserved among human nasal-associated Corynebacterium species in pangenomic analyses.</title>
        <authorList>
            <person name="Tran T.H."/>
            <person name="Roberts A.Q."/>
            <person name="Escapa I.F."/>
            <person name="Gao W."/>
            <person name="Conlan S."/>
            <person name="Kong H."/>
            <person name="Segre J.A."/>
            <person name="Kelly M.S."/>
            <person name="Lemon K.P."/>
        </authorList>
    </citation>
    <scope>NUCLEOTIDE SEQUENCE</scope>
    <source>
        <strain evidence="1">KPL2654</strain>
    </source>
</reference>
<dbReference type="AlphaFoldDB" id="A0AAP4BVN1"/>
<evidence type="ECO:0000313" key="2">
    <source>
        <dbReference type="Proteomes" id="UP001226160"/>
    </source>
</evidence>
<comment type="caution">
    <text evidence="1">The sequence shown here is derived from an EMBL/GenBank/DDBJ whole genome shotgun (WGS) entry which is preliminary data.</text>
</comment>
<gene>
    <name evidence="1" type="ORF">QPX54_06515</name>
</gene>
<organism evidence="1 2">
    <name type="scientific">Corynebacterium propinquum</name>
    <dbReference type="NCBI Taxonomy" id="43769"/>
    <lineage>
        <taxon>Bacteria</taxon>
        <taxon>Bacillati</taxon>
        <taxon>Actinomycetota</taxon>
        <taxon>Actinomycetes</taxon>
        <taxon>Mycobacteriales</taxon>
        <taxon>Corynebacteriaceae</taxon>
        <taxon>Corynebacterium</taxon>
    </lineage>
</organism>
<name>A0AAP4BVN1_9CORY</name>